<reference evidence="9" key="1">
    <citation type="submission" date="2019-10" db="EMBL/GenBank/DDBJ databases">
        <title>The sequence and de novo assembly of the wild yak genome.</title>
        <authorList>
            <person name="Liu Y."/>
        </authorList>
    </citation>
    <scope>NUCLEOTIDE SEQUENCE [LARGE SCALE GENOMIC DNA]</scope>
    <source>
        <strain evidence="9">WY2019</strain>
    </source>
</reference>
<dbReference type="GO" id="GO:0045087">
    <property type="term" value="P:innate immune response"/>
    <property type="evidence" value="ECO:0007669"/>
    <property type="project" value="TreeGrafter"/>
</dbReference>
<dbReference type="GO" id="GO:0061844">
    <property type="term" value="P:antimicrobial humoral immune response mediated by antimicrobial peptide"/>
    <property type="evidence" value="ECO:0007669"/>
    <property type="project" value="TreeGrafter"/>
</dbReference>
<accession>A0A6B0RZE1</accession>
<dbReference type="GO" id="GO:0050829">
    <property type="term" value="P:defense response to Gram-negative bacterium"/>
    <property type="evidence" value="ECO:0007669"/>
    <property type="project" value="TreeGrafter"/>
</dbReference>
<dbReference type="GO" id="GO:0001530">
    <property type="term" value="F:lipopolysaccharide binding"/>
    <property type="evidence" value="ECO:0007669"/>
    <property type="project" value="TreeGrafter"/>
</dbReference>
<evidence type="ECO:0000256" key="8">
    <source>
        <dbReference type="SAM" id="SignalP"/>
    </source>
</evidence>
<evidence type="ECO:0000256" key="3">
    <source>
        <dbReference type="ARBA" id="ARBA00022525"/>
    </source>
</evidence>
<dbReference type="EMBL" id="VBQZ03000140">
    <property type="protein sequence ID" value="MXQ95539.1"/>
    <property type="molecule type" value="Genomic_DNA"/>
</dbReference>
<evidence type="ECO:0000256" key="5">
    <source>
        <dbReference type="ARBA" id="ARBA00022729"/>
    </source>
</evidence>
<sequence>METQRASLSLGRWSLWLLLLGLVLPSASAQALSYREAVLRAVDQFNERSSEANLYRLLKLDPTPNDDFNPGTRKPVSFTVKETDCPRTTQQPLEQCDFKENGLVKQCVGTVTLDPSNDQFDINCNEVSDPFWTVGFLGRVRNMASDGSGVVESPSTSSIRVRSLTSGQGAASLLGGTEIKDRVEEIKRSGKGEPIGMDQKGLLHPPDPCCVKEGNWTVTRHLWQLLVSEFGSCKEDPLGGDSTLVLIALPALLLEGC</sequence>
<dbReference type="InterPro" id="IPR001894">
    <property type="entry name" value="Cathelicidin-like"/>
</dbReference>
<dbReference type="Proteomes" id="UP000322234">
    <property type="component" value="Unassembled WGS sequence"/>
</dbReference>
<gene>
    <name evidence="9" type="ORF">E5288_WYG015699</name>
</gene>
<dbReference type="PANTHER" id="PTHR10206">
    <property type="entry name" value="CATHELICIDIN"/>
    <property type="match status" value="1"/>
</dbReference>
<evidence type="ECO:0008006" key="11">
    <source>
        <dbReference type="Google" id="ProtNLM"/>
    </source>
</evidence>
<evidence type="ECO:0000256" key="4">
    <source>
        <dbReference type="ARBA" id="ARBA00022529"/>
    </source>
</evidence>
<keyword evidence="7" id="KW-1015">Disulfide bond</keyword>
<dbReference type="FunFam" id="3.10.450.10:FF:000003">
    <property type="entry name" value="Cathelicidin antimicrobial peptide"/>
    <property type="match status" value="1"/>
</dbReference>
<keyword evidence="10" id="KW-1185">Reference proteome</keyword>
<feature type="chain" id="PRO_5025445577" description="Cathelicidin antimicrobial peptide" evidence="8">
    <location>
        <begin position="30"/>
        <end position="257"/>
    </location>
</feature>
<dbReference type="PROSITE" id="PS00946">
    <property type="entry name" value="CATHELICIDINS_1"/>
    <property type="match status" value="1"/>
</dbReference>
<dbReference type="SUPFAM" id="SSF54403">
    <property type="entry name" value="Cystatin/monellin"/>
    <property type="match status" value="1"/>
</dbReference>
<dbReference type="Pfam" id="PF00666">
    <property type="entry name" value="Cathelicidins"/>
    <property type="match status" value="1"/>
</dbReference>
<dbReference type="Gene3D" id="3.10.450.10">
    <property type="match status" value="1"/>
</dbReference>
<feature type="signal peptide" evidence="8">
    <location>
        <begin position="1"/>
        <end position="29"/>
    </location>
</feature>
<name>A0A6B0RZE1_9CETA</name>
<keyword evidence="4" id="KW-0929">Antimicrobial</keyword>
<evidence type="ECO:0000256" key="6">
    <source>
        <dbReference type="ARBA" id="ARBA00023022"/>
    </source>
</evidence>
<dbReference type="InterPro" id="IPR018216">
    <property type="entry name" value="Cathelicidin_CS"/>
</dbReference>
<evidence type="ECO:0000313" key="9">
    <source>
        <dbReference type="EMBL" id="MXQ95539.1"/>
    </source>
</evidence>
<evidence type="ECO:0000256" key="7">
    <source>
        <dbReference type="ARBA" id="ARBA00023157"/>
    </source>
</evidence>
<dbReference type="GO" id="GO:0005615">
    <property type="term" value="C:extracellular space"/>
    <property type="evidence" value="ECO:0007669"/>
    <property type="project" value="TreeGrafter"/>
</dbReference>
<dbReference type="GO" id="GO:0050830">
    <property type="term" value="P:defense response to Gram-positive bacterium"/>
    <property type="evidence" value="ECO:0007669"/>
    <property type="project" value="TreeGrafter"/>
</dbReference>
<keyword evidence="6" id="KW-0044">Antibiotic</keyword>
<dbReference type="AlphaFoldDB" id="A0A6B0RZE1"/>
<evidence type="ECO:0000313" key="10">
    <source>
        <dbReference type="Proteomes" id="UP000322234"/>
    </source>
</evidence>
<proteinExistence type="inferred from homology"/>
<organism evidence="9 10">
    <name type="scientific">Bos mutus</name>
    <name type="common">wild yak</name>
    <dbReference type="NCBI Taxonomy" id="72004"/>
    <lineage>
        <taxon>Eukaryota</taxon>
        <taxon>Metazoa</taxon>
        <taxon>Chordata</taxon>
        <taxon>Craniata</taxon>
        <taxon>Vertebrata</taxon>
        <taxon>Euteleostomi</taxon>
        <taxon>Mammalia</taxon>
        <taxon>Eutheria</taxon>
        <taxon>Laurasiatheria</taxon>
        <taxon>Artiodactyla</taxon>
        <taxon>Ruminantia</taxon>
        <taxon>Pecora</taxon>
        <taxon>Bovidae</taxon>
        <taxon>Bovinae</taxon>
        <taxon>Bos</taxon>
    </lineage>
</organism>
<evidence type="ECO:0000256" key="1">
    <source>
        <dbReference type="ARBA" id="ARBA00004613"/>
    </source>
</evidence>
<dbReference type="PANTHER" id="PTHR10206:SF2">
    <property type="entry name" value="CATHELICIDIN ANTIMICROBIAL PEPTIDE"/>
    <property type="match status" value="1"/>
</dbReference>
<comment type="subcellular location">
    <subcellularLocation>
        <location evidence="1">Secreted</location>
    </subcellularLocation>
</comment>
<comment type="caution">
    <text evidence="9">The sequence shown here is derived from an EMBL/GenBank/DDBJ whole genome shotgun (WGS) entry which is preliminary data.</text>
</comment>
<keyword evidence="3" id="KW-0964">Secreted</keyword>
<evidence type="ECO:0000256" key="2">
    <source>
        <dbReference type="ARBA" id="ARBA00005320"/>
    </source>
</evidence>
<dbReference type="PROSITE" id="PS00947">
    <property type="entry name" value="CATHELICIDINS_2"/>
    <property type="match status" value="1"/>
</dbReference>
<dbReference type="InterPro" id="IPR046350">
    <property type="entry name" value="Cystatin_sf"/>
</dbReference>
<protein>
    <recommendedName>
        <fullName evidence="11">Cathelicidin antimicrobial peptide</fullName>
    </recommendedName>
</protein>
<comment type="similarity">
    <text evidence="2">Belongs to the cathelicidin family.</text>
</comment>
<keyword evidence="5 8" id="KW-0732">Signal</keyword>